<comment type="cofactor">
    <cofactor evidence="2">
        <name>Mg(2+)</name>
        <dbReference type="ChEBI" id="CHEBI:18420"/>
    </cofactor>
</comment>
<comment type="cofactor">
    <cofactor evidence="1">
        <name>Mn(2+)</name>
        <dbReference type="ChEBI" id="CHEBI:29035"/>
    </cofactor>
</comment>
<dbReference type="InterPro" id="IPR015797">
    <property type="entry name" value="NUDIX_hydrolase-like_dom_sf"/>
</dbReference>
<evidence type="ECO:0000256" key="2">
    <source>
        <dbReference type="ARBA" id="ARBA00001946"/>
    </source>
</evidence>
<evidence type="ECO:0000256" key="8">
    <source>
        <dbReference type="SAM" id="SignalP"/>
    </source>
</evidence>
<keyword evidence="6" id="KW-0460">Magnesium</keyword>
<keyword evidence="11" id="KW-1185">Reference proteome</keyword>
<dbReference type="GO" id="GO:0016818">
    <property type="term" value="F:hydrolase activity, acting on acid anhydrides, in phosphorus-containing anhydrides"/>
    <property type="evidence" value="ECO:0007669"/>
    <property type="project" value="InterPro"/>
</dbReference>
<keyword evidence="5" id="KW-0378">Hydrolase</keyword>
<dbReference type="CDD" id="cd18870">
    <property type="entry name" value="NUDIX_AcylCoAdiphos_Nudt19"/>
    <property type="match status" value="1"/>
</dbReference>
<dbReference type="AlphaFoldDB" id="A0A443STE5"/>
<dbReference type="PANTHER" id="PTHR12318">
    <property type="entry name" value="TESTOSTERONE-REGULATED PROTEIN RP2"/>
    <property type="match status" value="1"/>
</dbReference>
<accession>A0A443STE5</accession>
<keyword evidence="7" id="KW-0464">Manganese</keyword>
<dbReference type="PANTHER" id="PTHR12318:SF0">
    <property type="entry name" value="ACYL-COENZYME A DIPHOSPHATASE NUDT19"/>
    <property type="match status" value="1"/>
</dbReference>
<comment type="caution">
    <text evidence="10">The sequence shown here is derived from an EMBL/GenBank/DDBJ whole genome shotgun (WGS) entry which is preliminary data.</text>
</comment>
<evidence type="ECO:0000256" key="7">
    <source>
        <dbReference type="ARBA" id="ARBA00023211"/>
    </source>
</evidence>
<dbReference type="GO" id="GO:0046872">
    <property type="term" value="F:metal ion binding"/>
    <property type="evidence" value="ECO:0007669"/>
    <property type="project" value="UniProtKB-KW"/>
</dbReference>
<dbReference type="InterPro" id="IPR000086">
    <property type="entry name" value="NUDIX_hydrolase_dom"/>
</dbReference>
<dbReference type="Gene3D" id="3.90.79.10">
    <property type="entry name" value="Nucleoside Triphosphate Pyrophosphohydrolase"/>
    <property type="match status" value="1"/>
</dbReference>
<evidence type="ECO:0000313" key="11">
    <source>
        <dbReference type="Proteomes" id="UP000288716"/>
    </source>
</evidence>
<keyword evidence="8" id="KW-0732">Signal</keyword>
<dbReference type="PROSITE" id="PS51462">
    <property type="entry name" value="NUDIX"/>
    <property type="match status" value="1"/>
</dbReference>
<dbReference type="VEuPathDB" id="VectorBase:LDEU001232"/>
<evidence type="ECO:0000256" key="1">
    <source>
        <dbReference type="ARBA" id="ARBA00001936"/>
    </source>
</evidence>
<evidence type="ECO:0000256" key="3">
    <source>
        <dbReference type="ARBA" id="ARBA00005582"/>
    </source>
</evidence>
<organism evidence="10 11">
    <name type="scientific">Leptotrombidium deliense</name>
    <dbReference type="NCBI Taxonomy" id="299467"/>
    <lineage>
        <taxon>Eukaryota</taxon>
        <taxon>Metazoa</taxon>
        <taxon>Ecdysozoa</taxon>
        <taxon>Arthropoda</taxon>
        <taxon>Chelicerata</taxon>
        <taxon>Arachnida</taxon>
        <taxon>Acari</taxon>
        <taxon>Acariformes</taxon>
        <taxon>Trombidiformes</taxon>
        <taxon>Prostigmata</taxon>
        <taxon>Anystina</taxon>
        <taxon>Parasitengona</taxon>
        <taxon>Trombiculoidea</taxon>
        <taxon>Trombiculidae</taxon>
        <taxon>Leptotrombidium</taxon>
    </lineage>
</organism>
<evidence type="ECO:0000256" key="4">
    <source>
        <dbReference type="ARBA" id="ARBA00022723"/>
    </source>
</evidence>
<sequence length="373" mass="42409">MKPWKEAASLLLVSKVSAKLSQTSNDYSNKVNTSASLNDESDFDILMTKRSGKSSFLASAYVFPGGHVDIADFSPLWWSLFESNGVSRQELLSFSTSITGPRPPIVTECQIIADSLGENFLPPDLGLRITAIRETFEETGVLLVSDASTKLQHDSNRDLTNAISEWRLKVQSNANLFIEMCTELGLCPDIWSLFEWWNWLTPEALGHKRFDTIFYICFLDRKPDIRTDDKEVTLVEWMTTKKMLEEHCQRKAFLAPPQVYELSRLMNFKDYKSLRDFSINREKLGIQRWSPIMTGFKDGVRLSFPGDDTFGKTQEQSVKTMTSLEENRAKSTNLNRIELLAPVCTVYCNIKLPCGHYSPITFPPLSTAIQSRL</sequence>
<feature type="domain" description="Nudix hydrolase" evidence="9">
    <location>
        <begin position="28"/>
        <end position="261"/>
    </location>
</feature>
<keyword evidence="4" id="KW-0479">Metal-binding</keyword>
<dbReference type="InterPro" id="IPR039121">
    <property type="entry name" value="NUDT19"/>
</dbReference>
<dbReference type="Proteomes" id="UP000288716">
    <property type="component" value="Unassembled WGS sequence"/>
</dbReference>
<evidence type="ECO:0000313" key="10">
    <source>
        <dbReference type="EMBL" id="RWS30808.1"/>
    </source>
</evidence>
<protein>
    <submittedName>
        <fullName evidence="10">Nucleoside diphosphate-linked moiety X motif 19-like protein</fullName>
    </submittedName>
</protein>
<dbReference type="STRING" id="299467.A0A443STE5"/>
<feature type="chain" id="PRO_5019139270" evidence="8">
    <location>
        <begin position="19"/>
        <end position="373"/>
    </location>
</feature>
<gene>
    <name evidence="10" type="ORF">B4U80_01224</name>
</gene>
<proteinExistence type="inferred from homology"/>
<reference evidence="10 11" key="1">
    <citation type="journal article" date="2018" name="Gigascience">
        <title>Genomes of trombidid mites reveal novel predicted allergens and laterally-transferred genes associated with secondary metabolism.</title>
        <authorList>
            <person name="Dong X."/>
            <person name="Chaisiri K."/>
            <person name="Xia D."/>
            <person name="Armstrong S.D."/>
            <person name="Fang Y."/>
            <person name="Donnelly M.J."/>
            <person name="Kadowaki T."/>
            <person name="McGarry J.W."/>
            <person name="Darby A.C."/>
            <person name="Makepeace B.L."/>
        </authorList>
    </citation>
    <scope>NUCLEOTIDE SEQUENCE [LARGE SCALE GENOMIC DNA]</scope>
    <source>
        <strain evidence="10">UoL-UT</strain>
    </source>
</reference>
<dbReference type="GO" id="GO:0005739">
    <property type="term" value="C:mitochondrion"/>
    <property type="evidence" value="ECO:0007669"/>
    <property type="project" value="TreeGrafter"/>
</dbReference>
<dbReference type="OrthoDB" id="1695362at2759"/>
<dbReference type="SUPFAM" id="SSF55811">
    <property type="entry name" value="Nudix"/>
    <property type="match status" value="1"/>
</dbReference>
<evidence type="ECO:0000256" key="6">
    <source>
        <dbReference type="ARBA" id="ARBA00022842"/>
    </source>
</evidence>
<evidence type="ECO:0000259" key="9">
    <source>
        <dbReference type="PROSITE" id="PS51462"/>
    </source>
</evidence>
<comment type="similarity">
    <text evidence="3">Belongs to the Nudix hydrolase family.</text>
</comment>
<evidence type="ECO:0000256" key="5">
    <source>
        <dbReference type="ARBA" id="ARBA00022801"/>
    </source>
</evidence>
<dbReference type="EMBL" id="NCKV01000367">
    <property type="protein sequence ID" value="RWS30808.1"/>
    <property type="molecule type" value="Genomic_DNA"/>
</dbReference>
<name>A0A443STE5_9ACAR</name>
<feature type="signal peptide" evidence="8">
    <location>
        <begin position="1"/>
        <end position="18"/>
    </location>
</feature>